<gene>
    <name evidence="1" type="ORF">Poli38472_009141</name>
</gene>
<dbReference type="OrthoDB" id="127885at2759"/>
<dbReference type="Proteomes" id="UP000794436">
    <property type="component" value="Unassembled WGS sequence"/>
</dbReference>
<name>A0A8K1CK11_PYTOL</name>
<protein>
    <submittedName>
        <fullName evidence="1">Uncharacterized protein</fullName>
    </submittedName>
</protein>
<organism evidence="1 2">
    <name type="scientific">Pythium oligandrum</name>
    <name type="common">Mycoparasitic fungus</name>
    <dbReference type="NCBI Taxonomy" id="41045"/>
    <lineage>
        <taxon>Eukaryota</taxon>
        <taxon>Sar</taxon>
        <taxon>Stramenopiles</taxon>
        <taxon>Oomycota</taxon>
        <taxon>Peronosporomycetes</taxon>
        <taxon>Pythiales</taxon>
        <taxon>Pythiaceae</taxon>
        <taxon>Pythium</taxon>
    </lineage>
</organism>
<evidence type="ECO:0000313" key="2">
    <source>
        <dbReference type="Proteomes" id="UP000794436"/>
    </source>
</evidence>
<accession>A0A8K1CK11</accession>
<reference evidence="1" key="1">
    <citation type="submission" date="2019-03" db="EMBL/GenBank/DDBJ databases">
        <title>Long read genome sequence of the mycoparasitic Pythium oligandrum ATCC 38472 isolated from sugarbeet rhizosphere.</title>
        <authorList>
            <person name="Gaulin E."/>
        </authorList>
    </citation>
    <scope>NUCLEOTIDE SEQUENCE</scope>
    <source>
        <strain evidence="1">ATCC 38472_TT</strain>
    </source>
</reference>
<sequence>MKEFVKDELAAMQNVLKKNMDSVGDKLLQTSAGDGNHRDLPALWMVEYVQKPKARLILWILSEISGRCFHKPIEIAVSRQFLAKHGDKLQLGLSVFSSVLPDAPVVSMVKSAIDMASPELENQLAHARAIHDLLGNLGLESGGVLNASKQRPVSPAGMYGLLRALLKIHDPDFQPDKICDSVCWVYCTVQ</sequence>
<dbReference type="EMBL" id="SPLM01000038">
    <property type="protein sequence ID" value="TMW64974.1"/>
    <property type="molecule type" value="Genomic_DNA"/>
</dbReference>
<keyword evidence="2" id="KW-1185">Reference proteome</keyword>
<evidence type="ECO:0000313" key="1">
    <source>
        <dbReference type="EMBL" id="TMW64974.1"/>
    </source>
</evidence>
<dbReference type="AlphaFoldDB" id="A0A8K1CK11"/>
<comment type="caution">
    <text evidence="1">The sequence shown here is derived from an EMBL/GenBank/DDBJ whole genome shotgun (WGS) entry which is preliminary data.</text>
</comment>
<proteinExistence type="predicted"/>